<dbReference type="SUPFAM" id="SSF56935">
    <property type="entry name" value="Porins"/>
    <property type="match status" value="1"/>
</dbReference>
<sequence length="93" mass="10433">MPTSLFARRTPAQDESARRDQYPGIDAYEQIDLALSLDINKRMTFRLAASNLFDRDPPIVPDSRSRIGLLRGNTIMGYDLPGRQIVAGVSLRL</sequence>
<evidence type="ECO:0000313" key="6">
    <source>
        <dbReference type="Proteomes" id="UP000522313"/>
    </source>
</evidence>
<dbReference type="InterPro" id="IPR036942">
    <property type="entry name" value="Beta-barrel_TonB_sf"/>
</dbReference>
<evidence type="ECO:0000256" key="3">
    <source>
        <dbReference type="ARBA" id="ARBA00023237"/>
    </source>
</evidence>
<dbReference type="AlphaFoldDB" id="A0A7X0MNC9"/>
<comment type="subcellular location">
    <subcellularLocation>
        <location evidence="1">Cell outer membrane</location>
    </subcellularLocation>
</comment>
<gene>
    <name evidence="5" type="ORF">F4693_001987</name>
</gene>
<reference evidence="5 6" key="2">
    <citation type="submission" date="2020-08" db="EMBL/GenBank/DDBJ databases">
        <authorList>
            <person name="Partida-Martinez L."/>
            <person name="Huntemann M."/>
            <person name="Clum A."/>
            <person name="Wang J."/>
            <person name="Palaniappan K."/>
            <person name="Ritter S."/>
            <person name="Chen I.-M."/>
            <person name="Stamatis D."/>
            <person name="Reddy T."/>
            <person name="O'Malley R."/>
            <person name="Daum C."/>
            <person name="Shapiro N."/>
            <person name="Ivanova N."/>
            <person name="Kyrpides N."/>
            <person name="Woyke T."/>
        </authorList>
    </citation>
    <scope>NUCLEOTIDE SEQUENCE [LARGE SCALE GENOMIC DNA]</scope>
    <source>
        <strain evidence="5 6">AS3.13</strain>
    </source>
</reference>
<evidence type="ECO:0000256" key="1">
    <source>
        <dbReference type="ARBA" id="ARBA00004442"/>
    </source>
</evidence>
<feature type="compositionally biased region" description="Basic and acidic residues" evidence="4">
    <location>
        <begin position="11"/>
        <end position="21"/>
    </location>
</feature>
<proteinExistence type="predicted"/>
<dbReference type="GO" id="GO:0009279">
    <property type="term" value="C:cell outer membrane"/>
    <property type="evidence" value="ECO:0007669"/>
    <property type="project" value="UniProtKB-SubCell"/>
</dbReference>
<keyword evidence="5" id="KW-0675">Receptor</keyword>
<feature type="region of interest" description="Disordered" evidence="4">
    <location>
        <begin position="1"/>
        <end position="21"/>
    </location>
</feature>
<reference evidence="5 6" key="1">
    <citation type="submission" date="2020-08" db="EMBL/GenBank/DDBJ databases">
        <title>The Agave Microbiome: Exploring the role of microbial communities in plant adaptations to desert environments.</title>
        <authorList>
            <person name="Partida-Martinez L.P."/>
        </authorList>
    </citation>
    <scope>NUCLEOTIDE SEQUENCE [LARGE SCALE GENOMIC DNA]</scope>
    <source>
        <strain evidence="5 6">AS3.13</strain>
    </source>
</reference>
<dbReference type="RefSeq" id="WP_184505573.1">
    <property type="nucleotide sequence ID" value="NZ_JACHBT010000009.1"/>
</dbReference>
<evidence type="ECO:0000313" key="5">
    <source>
        <dbReference type="EMBL" id="MBB6505006.1"/>
    </source>
</evidence>
<name>A0A7X0MNC9_9SPHN</name>
<dbReference type="EMBL" id="JACHBT010000009">
    <property type="protein sequence ID" value="MBB6505006.1"/>
    <property type="molecule type" value="Genomic_DNA"/>
</dbReference>
<organism evidence="5 6">
    <name type="scientific">Sphingomonas endophytica</name>
    <dbReference type="NCBI Taxonomy" id="869719"/>
    <lineage>
        <taxon>Bacteria</taxon>
        <taxon>Pseudomonadati</taxon>
        <taxon>Pseudomonadota</taxon>
        <taxon>Alphaproteobacteria</taxon>
        <taxon>Sphingomonadales</taxon>
        <taxon>Sphingomonadaceae</taxon>
        <taxon>Sphingomonas</taxon>
    </lineage>
</organism>
<dbReference type="Gene3D" id="2.40.170.20">
    <property type="entry name" value="TonB-dependent receptor, beta-barrel domain"/>
    <property type="match status" value="1"/>
</dbReference>
<protein>
    <submittedName>
        <fullName evidence="5">Outer membrane receptor protein involved in Fe transport</fullName>
    </submittedName>
</protein>
<accession>A0A7X0MNC9</accession>
<evidence type="ECO:0000256" key="4">
    <source>
        <dbReference type="SAM" id="MobiDB-lite"/>
    </source>
</evidence>
<keyword evidence="3" id="KW-0998">Cell outer membrane</keyword>
<comment type="caution">
    <text evidence="5">The sequence shown here is derived from an EMBL/GenBank/DDBJ whole genome shotgun (WGS) entry which is preliminary data.</text>
</comment>
<keyword evidence="2" id="KW-0472">Membrane</keyword>
<evidence type="ECO:0000256" key="2">
    <source>
        <dbReference type="ARBA" id="ARBA00023136"/>
    </source>
</evidence>
<dbReference type="Proteomes" id="UP000522313">
    <property type="component" value="Unassembled WGS sequence"/>
</dbReference>